<comment type="caution">
    <text evidence="2">The sequence shown here is derived from an EMBL/GenBank/DDBJ whole genome shotgun (WGS) entry which is preliminary data.</text>
</comment>
<feature type="region of interest" description="Disordered" evidence="1">
    <location>
        <begin position="27"/>
        <end position="333"/>
    </location>
</feature>
<feature type="compositionally biased region" description="Polar residues" evidence="1">
    <location>
        <begin position="116"/>
        <end position="132"/>
    </location>
</feature>
<accession>A0AAD7ADN3</accession>
<keyword evidence="3" id="KW-1185">Reference proteome</keyword>
<feature type="compositionally biased region" description="Basic and acidic residues" evidence="1">
    <location>
        <begin position="76"/>
        <end position="94"/>
    </location>
</feature>
<dbReference type="Proteomes" id="UP001218218">
    <property type="component" value="Unassembled WGS sequence"/>
</dbReference>
<feature type="compositionally biased region" description="Low complexity" evidence="1">
    <location>
        <begin position="203"/>
        <end position="213"/>
    </location>
</feature>
<feature type="region of interest" description="Disordered" evidence="1">
    <location>
        <begin position="430"/>
        <end position="500"/>
    </location>
</feature>
<sequence length="525" mass="57002">MTSLNDRKKGAEPAAAPLRAKIAQFESKGGVPVPRGKFDSFGSAAPPLQQNKQRRELYGNRMKPVWVPGAKVGESALDRTRNERREARRARVAEEVGLDNHLPSPPESPPGESDIGSRSSSPVSTTHQQQLTVPEREQDAEEVVLPVQPAHEYVYEVPAIRGEDSDGEAMDEEDLVEDPVTFPLPSVDNSPPAVPSKIEFELSSASMPQRSSSPPLPPSPPLSPTDPPLPEPDEHHTATGPSRVEPHGTISPRNSSSPSSPSSPSSSRTETSSPNPPGPSRVRLYVDTGGNGYGTVSIHAPPRTSSAPSTPASPHVASTSTSPLEEQRQSQFSLTFSHTQGQTFSSVVHPRVHEAPARPAPAQNKHLPPPPSSPGYTNTNRMSNAELMALVANAAALERRLLAGDLPADVLKRLSVRPVKDPAPVQVPLPVVEEQVEGKGAEPEQYGEKRHYGFRNPLKHNPRSRSRSRKRDREQPQYKGDSAHEHEHEHAESTWFGDMSWRKLAGTSRRRSPLESTARTLISAP</sequence>
<feature type="compositionally biased region" description="Pro residues" evidence="1">
    <location>
        <begin position="214"/>
        <end position="230"/>
    </location>
</feature>
<feature type="compositionally biased region" description="Polar residues" evidence="1">
    <location>
        <begin position="514"/>
        <end position="525"/>
    </location>
</feature>
<evidence type="ECO:0000313" key="2">
    <source>
        <dbReference type="EMBL" id="KAJ7355849.1"/>
    </source>
</evidence>
<evidence type="ECO:0000313" key="3">
    <source>
        <dbReference type="Proteomes" id="UP001218218"/>
    </source>
</evidence>
<evidence type="ECO:0000256" key="1">
    <source>
        <dbReference type="SAM" id="MobiDB-lite"/>
    </source>
</evidence>
<organism evidence="2 3">
    <name type="scientific">Mycena albidolilacea</name>
    <dbReference type="NCBI Taxonomy" id="1033008"/>
    <lineage>
        <taxon>Eukaryota</taxon>
        <taxon>Fungi</taxon>
        <taxon>Dikarya</taxon>
        <taxon>Basidiomycota</taxon>
        <taxon>Agaricomycotina</taxon>
        <taxon>Agaricomycetes</taxon>
        <taxon>Agaricomycetidae</taxon>
        <taxon>Agaricales</taxon>
        <taxon>Marasmiineae</taxon>
        <taxon>Mycenaceae</taxon>
        <taxon>Mycena</taxon>
    </lineage>
</organism>
<feature type="compositionally biased region" description="Acidic residues" evidence="1">
    <location>
        <begin position="165"/>
        <end position="177"/>
    </location>
</feature>
<feature type="compositionally biased region" description="Basic and acidic residues" evidence="1">
    <location>
        <begin position="471"/>
        <end position="492"/>
    </location>
</feature>
<dbReference type="AlphaFoldDB" id="A0AAD7ADN3"/>
<feature type="compositionally biased region" description="Basic and acidic residues" evidence="1">
    <location>
        <begin position="436"/>
        <end position="451"/>
    </location>
</feature>
<dbReference type="EMBL" id="JARIHO010000009">
    <property type="protein sequence ID" value="KAJ7355849.1"/>
    <property type="molecule type" value="Genomic_DNA"/>
</dbReference>
<feature type="region of interest" description="Disordered" evidence="1">
    <location>
        <begin position="351"/>
        <end position="381"/>
    </location>
</feature>
<reference evidence="2" key="1">
    <citation type="submission" date="2023-03" db="EMBL/GenBank/DDBJ databases">
        <title>Massive genome expansion in bonnet fungi (Mycena s.s.) driven by repeated elements and novel gene families across ecological guilds.</title>
        <authorList>
            <consortium name="Lawrence Berkeley National Laboratory"/>
            <person name="Harder C.B."/>
            <person name="Miyauchi S."/>
            <person name="Viragh M."/>
            <person name="Kuo A."/>
            <person name="Thoen E."/>
            <person name="Andreopoulos B."/>
            <person name="Lu D."/>
            <person name="Skrede I."/>
            <person name="Drula E."/>
            <person name="Henrissat B."/>
            <person name="Morin E."/>
            <person name="Kohler A."/>
            <person name="Barry K."/>
            <person name="LaButti K."/>
            <person name="Morin E."/>
            <person name="Salamov A."/>
            <person name="Lipzen A."/>
            <person name="Mereny Z."/>
            <person name="Hegedus B."/>
            <person name="Baldrian P."/>
            <person name="Stursova M."/>
            <person name="Weitz H."/>
            <person name="Taylor A."/>
            <person name="Grigoriev I.V."/>
            <person name="Nagy L.G."/>
            <person name="Martin F."/>
            <person name="Kauserud H."/>
        </authorList>
    </citation>
    <scope>NUCLEOTIDE SEQUENCE</scope>
    <source>
        <strain evidence="2">CBHHK002</strain>
    </source>
</reference>
<gene>
    <name evidence="2" type="ORF">DFH08DRAFT_853735</name>
</gene>
<feature type="compositionally biased region" description="Basic residues" evidence="1">
    <location>
        <begin position="457"/>
        <end position="470"/>
    </location>
</feature>
<feature type="compositionally biased region" description="Low complexity" evidence="1">
    <location>
        <begin position="300"/>
        <end position="323"/>
    </location>
</feature>
<proteinExistence type="predicted"/>
<feature type="region of interest" description="Disordered" evidence="1">
    <location>
        <begin position="506"/>
        <end position="525"/>
    </location>
</feature>
<name>A0AAD7ADN3_9AGAR</name>
<protein>
    <submittedName>
        <fullName evidence="2">Uncharacterized protein</fullName>
    </submittedName>
</protein>
<feature type="compositionally biased region" description="Low complexity" evidence="1">
    <location>
        <begin position="251"/>
        <end position="273"/>
    </location>
</feature>